<proteinExistence type="inferred from homology"/>
<comment type="subcellular location">
    <subcellularLocation>
        <location evidence="2 18">Mitochondrion inner membrane</location>
        <topology evidence="2 18">Multi-pass membrane protein</topology>
    </subcellularLocation>
</comment>
<evidence type="ECO:0000256" key="7">
    <source>
        <dbReference type="ARBA" id="ARBA00022660"/>
    </source>
</evidence>
<dbReference type="PRINTS" id="PR01436">
    <property type="entry name" value="NADHDHGNASE2"/>
</dbReference>
<comment type="function">
    <text evidence="18">Core subunit of the mitochondrial membrane respiratory chain NADH dehydrogenase (Complex I) which catalyzes electron transfer from NADH through the respiratory chain, using ubiquinone as an electron acceptor. Essential for the catalytic activity and assembly of complex I.</text>
</comment>
<dbReference type="PANTHER" id="PTHR46552:SF1">
    <property type="entry name" value="NADH-UBIQUINONE OXIDOREDUCTASE CHAIN 2"/>
    <property type="match status" value="1"/>
</dbReference>
<evidence type="ECO:0000256" key="16">
    <source>
        <dbReference type="ARBA" id="ARBA00023136"/>
    </source>
</evidence>
<keyword evidence="7 18" id="KW-0679">Respiratory chain</keyword>
<feature type="transmembrane region" description="Helical" evidence="18">
    <location>
        <begin position="148"/>
        <end position="167"/>
    </location>
</feature>
<keyword evidence="11 18" id="KW-0249">Electron transport</keyword>
<dbReference type="InterPro" id="IPR050175">
    <property type="entry name" value="Complex_I_Subunit_2"/>
</dbReference>
<keyword evidence="15 18" id="KW-0496">Mitochondrion</keyword>
<feature type="transmembrane region" description="Helical" evidence="18">
    <location>
        <begin position="81"/>
        <end position="102"/>
    </location>
</feature>
<gene>
    <name evidence="20" type="primary">ND2</name>
</gene>
<geneLocation type="mitochondrion" evidence="20"/>
<evidence type="ECO:0000256" key="11">
    <source>
        <dbReference type="ARBA" id="ARBA00022982"/>
    </source>
</evidence>
<evidence type="ECO:0000256" key="18">
    <source>
        <dbReference type="RuleBase" id="RU003403"/>
    </source>
</evidence>
<feature type="transmembrane region" description="Helical" evidence="18">
    <location>
        <begin position="54"/>
        <end position="75"/>
    </location>
</feature>
<feature type="transmembrane region" description="Helical" evidence="18">
    <location>
        <begin position="6"/>
        <end position="33"/>
    </location>
</feature>
<evidence type="ECO:0000256" key="17">
    <source>
        <dbReference type="ARBA" id="ARBA00049551"/>
    </source>
</evidence>
<organism evidence="20">
    <name type="scientific">Xystodesmus sp. YD-2016</name>
    <dbReference type="NCBI Taxonomy" id="1904352"/>
    <lineage>
        <taxon>Eukaryota</taxon>
        <taxon>Metazoa</taxon>
        <taxon>Ecdysozoa</taxon>
        <taxon>Arthropoda</taxon>
        <taxon>Myriapoda</taxon>
        <taxon>Diplopoda</taxon>
        <taxon>Helminthomorpha</taxon>
        <taxon>Polydesmida</taxon>
        <taxon>Xystodesmidae</taxon>
        <taxon>Xystodesminae</taxon>
        <taxon>Xystodesmini</taxon>
        <taxon>Xystodesmus</taxon>
    </lineage>
</organism>
<dbReference type="Pfam" id="PF00361">
    <property type="entry name" value="Proton_antipo_M"/>
    <property type="match status" value="1"/>
</dbReference>
<dbReference type="EMBL" id="KU721886">
    <property type="protein sequence ID" value="AOR87184.1"/>
    <property type="molecule type" value="Genomic_DNA"/>
</dbReference>
<reference evidence="20" key="1">
    <citation type="journal article" date="2016" name="Zookeys">
        <title>Complete mitochondrial genomes of two flat-backed millipedes by next-generation sequencing (Diplopoda, Polydesmida).</title>
        <authorList>
            <person name="Dong Y."/>
            <person name="Zhu L."/>
            <person name="Bai Y."/>
            <person name="Ou Y."/>
            <person name="Wang C."/>
        </authorList>
    </citation>
    <scope>NUCLEOTIDE SEQUENCE</scope>
</reference>
<evidence type="ECO:0000256" key="6">
    <source>
        <dbReference type="ARBA" id="ARBA00022448"/>
    </source>
</evidence>
<dbReference type="InterPro" id="IPR003917">
    <property type="entry name" value="NADH_UbQ_OxRdtase_chain2"/>
</dbReference>
<feature type="transmembrane region" description="Helical" evidence="18">
    <location>
        <begin position="122"/>
        <end position="142"/>
    </location>
</feature>
<keyword evidence="14 18" id="KW-0830">Ubiquinone</keyword>
<evidence type="ECO:0000256" key="12">
    <source>
        <dbReference type="ARBA" id="ARBA00022989"/>
    </source>
</evidence>
<keyword evidence="12 18" id="KW-1133">Transmembrane helix</keyword>
<evidence type="ECO:0000256" key="15">
    <source>
        <dbReference type="ARBA" id="ARBA00023128"/>
    </source>
</evidence>
<comment type="catalytic activity">
    <reaction evidence="17 18">
        <text>a ubiquinone + NADH + 5 H(+)(in) = a ubiquinol + NAD(+) + 4 H(+)(out)</text>
        <dbReference type="Rhea" id="RHEA:29091"/>
        <dbReference type="Rhea" id="RHEA-COMP:9565"/>
        <dbReference type="Rhea" id="RHEA-COMP:9566"/>
        <dbReference type="ChEBI" id="CHEBI:15378"/>
        <dbReference type="ChEBI" id="CHEBI:16389"/>
        <dbReference type="ChEBI" id="CHEBI:17976"/>
        <dbReference type="ChEBI" id="CHEBI:57540"/>
        <dbReference type="ChEBI" id="CHEBI:57945"/>
        <dbReference type="EC" id="7.1.1.2"/>
    </reaction>
</comment>
<sequence>MWVLLSFVYLMMMGLGTVLALSSSSWFVVWMGLELNMMGFIPFVGVKSNLVSEGIFKYFLVQVVGSLLMFLFGLLGGLVAGYWMFIYDMFFGGGFIMMIMALKMGVSPFHGWFLSLSDELDWVSLIMLLTWQKLAPLGLIIVSGWNMSVALLMGLMSVLVGGFGGLNQLMMKQLMAYSSIGHLGWMSVLVLISWQVGLVYFVFYSVISLGVIVYFLGGHTYVSQFYSKGGSESLMMWSLCLSLFSLGGLPPLLGFYPKWVGVISLLSVSYFWLASLYLMVSLMTLYFYLRLGYMWFLGGMGKSFWLISSSLLGLLGVFIGGLTLGVLPICVFLFG</sequence>
<accession>A0A1S5RS97</accession>
<comment type="function">
    <text evidence="1">Core subunit of the mitochondrial membrane respiratory chain NADH dehydrogenase (Complex I) that is believed to belong to the minimal assembly required for catalysis. Complex I functions in the transfer of electrons from NADH to the respiratory chain. The immediate electron acceptor for the enzyme is believed to be ubiquinone.</text>
</comment>
<dbReference type="InterPro" id="IPR001750">
    <property type="entry name" value="ND/Mrp_TM"/>
</dbReference>
<comment type="similarity">
    <text evidence="3 18">Belongs to the complex I subunit 2 family.</text>
</comment>
<dbReference type="EC" id="7.1.1.2" evidence="4 18"/>
<dbReference type="PANTHER" id="PTHR46552">
    <property type="entry name" value="NADH-UBIQUINONE OXIDOREDUCTASE CHAIN 2"/>
    <property type="match status" value="1"/>
</dbReference>
<keyword evidence="6" id="KW-0813">Transport</keyword>
<name>A0A1S5RS97_9MYRI</name>
<evidence type="ECO:0000256" key="4">
    <source>
        <dbReference type="ARBA" id="ARBA00012944"/>
    </source>
</evidence>
<evidence type="ECO:0000256" key="10">
    <source>
        <dbReference type="ARBA" id="ARBA00022967"/>
    </source>
</evidence>
<feature type="transmembrane region" description="Helical" evidence="18">
    <location>
        <begin position="174"/>
        <end position="194"/>
    </location>
</feature>
<keyword evidence="8 18" id="KW-0812">Transmembrane</keyword>
<dbReference type="GO" id="GO:0008137">
    <property type="term" value="F:NADH dehydrogenase (ubiquinone) activity"/>
    <property type="evidence" value="ECO:0007669"/>
    <property type="project" value="UniProtKB-EC"/>
</dbReference>
<feature type="domain" description="NADH:quinone oxidoreductase/Mrp antiporter transmembrane" evidence="19">
    <location>
        <begin position="23"/>
        <end position="284"/>
    </location>
</feature>
<evidence type="ECO:0000256" key="14">
    <source>
        <dbReference type="ARBA" id="ARBA00023075"/>
    </source>
</evidence>
<feature type="transmembrane region" description="Helical" evidence="18">
    <location>
        <begin position="200"/>
        <end position="222"/>
    </location>
</feature>
<dbReference type="GO" id="GO:0006120">
    <property type="term" value="P:mitochondrial electron transport, NADH to ubiquinone"/>
    <property type="evidence" value="ECO:0007669"/>
    <property type="project" value="InterPro"/>
</dbReference>
<evidence type="ECO:0000256" key="3">
    <source>
        <dbReference type="ARBA" id="ARBA00007012"/>
    </source>
</evidence>
<dbReference type="GO" id="GO:0005743">
    <property type="term" value="C:mitochondrial inner membrane"/>
    <property type="evidence" value="ECO:0007669"/>
    <property type="project" value="UniProtKB-SubCell"/>
</dbReference>
<evidence type="ECO:0000313" key="20">
    <source>
        <dbReference type="EMBL" id="AOR87184.1"/>
    </source>
</evidence>
<protein>
    <recommendedName>
        <fullName evidence="5 18">NADH-ubiquinone oxidoreductase chain 2</fullName>
        <ecNumber evidence="4 18">7.1.1.2</ecNumber>
    </recommendedName>
</protein>
<feature type="transmembrane region" description="Helical" evidence="18">
    <location>
        <begin position="234"/>
        <end position="256"/>
    </location>
</feature>
<keyword evidence="10 18" id="KW-1278">Translocase</keyword>
<keyword evidence="9 18" id="KW-0999">Mitochondrion inner membrane</keyword>
<keyword evidence="13 18" id="KW-0520">NAD</keyword>
<evidence type="ECO:0000256" key="8">
    <source>
        <dbReference type="ARBA" id="ARBA00022692"/>
    </source>
</evidence>
<evidence type="ECO:0000256" key="13">
    <source>
        <dbReference type="ARBA" id="ARBA00023027"/>
    </source>
</evidence>
<feature type="transmembrane region" description="Helical" evidence="18">
    <location>
        <begin position="310"/>
        <end position="334"/>
    </location>
</feature>
<evidence type="ECO:0000256" key="1">
    <source>
        <dbReference type="ARBA" id="ARBA00003257"/>
    </source>
</evidence>
<keyword evidence="16 18" id="KW-0472">Membrane</keyword>
<dbReference type="AlphaFoldDB" id="A0A1S5RS97"/>
<evidence type="ECO:0000259" key="19">
    <source>
        <dbReference type="Pfam" id="PF00361"/>
    </source>
</evidence>
<evidence type="ECO:0000256" key="9">
    <source>
        <dbReference type="ARBA" id="ARBA00022792"/>
    </source>
</evidence>
<evidence type="ECO:0000256" key="5">
    <source>
        <dbReference type="ARBA" id="ARBA00021008"/>
    </source>
</evidence>
<feature type="transmembrane region" description="Helical" evidence="18">
    <location>
        <begin position="268"/>
        <end position="289"/>
    </location>
</feature>
<evidence type="ECO:0000256" key="2">
    <source>
        <dbReference type="ARBA" id="ARBA00004448"/>
    </source>
</evidence>